<protein>
    <submittedName>
        <fullName evidence="3">ATP-dependent endonuclease</fullName>
    </submittedName>
</protein>
<name>A0AAP8LSP6_GARVA</name>
<proteinExistence type="predicted"/>
<feature type="domain" description="Endonuclease GajA/Old nuclease/RecF-like AAA" evidence="1">
    <location>
        <begin position="1"/>
        <end position="252"/>
    </location>
</feature>
<dbReference type="AlphaFoldDB" id="A0AAP8LSP6"/>
<feature type="domain" description="OLD protein-like TOPRIM" evidence="2">
    <location>
        <begin position="374"/>
        <end position="439"/>
    </location>
</feature>
<evidence type="ECO:0000313" key="4">
    <source>
        <dbReference type="Proteomes" id="UP000234905"/>
    </source>
</evidence>
<organism evidence="3 4">
    <name type="scientific">Gardnerella vaginalis</name>
    <dbReference type="NCBI Taxonomy" id="2702"/>
    <lineage>
        <taxon>Bacteria</taxon>
        <taxon>Bacillati</taxon>
        <taxon>Actinomycetota</taxon>
        <taxon>Actinomycetes</taxon>
        <taxon>Bifidobacteriales</taxon>
        <taxon>Bifidobacteriaceae</taxon>
        <taxon>Gardnerella</taxon>
    </lineage>
</organism>
<gene>
    <name evidence="3" type="ORF">CYJ61_02245</name>
</gene>
<keyword evidence="3" id="KW-0378">Hydrolase</keyword>
<keyword evidence="3" id="KW-0255">Endonuclease</keyword>
<dbReference type="InterPro" id="IPR041685">
    <property type="entry name" value="AAA_GajA/Old/RecF-like"/>
</dbReference>
<accession>A0AAP8LSP6</accession>
<dbReference type="EMBL" id="PKJN01000001">
    <property type="protein sequence ID" value="PKZ60231.1"/>
    <property type="molecule type" value="Genomic_DNA"/>
</dbReference>
<dbReference type="PANTHER" id="PTHR43581">
    <property type="entry name" value="ATP/GTP PHOSPHATASE"/>
    <property type="match status" value="1"/>
</dbReference>
<keyword evidence="3" id="KW-0540">Nuclease</keyword>
<evidence type="ECO:0000313" key="3">
    <source>
        <dbReference type="EMBL" id="PKZ60231.1"/>
    </source>
</evidence>
<dbReference type="SUPFAM" id="SSF52540">
    <property type="entry name" value="P-loop containing nucleoside triphosphate hydrolases"/>
    <property type="match status" value="1"/>
</dbReference>
<dbReference type="PANTHER" id="PTHR43581:SF2">
    <property type="entry name" value="EXCINUCLEASE ATPASE SUBUNIT"/>
    <property type="match status" value="1"/>
</dbReference>
<dbReference type="InterPro" id="IPR027417">
    <property type="entry name" value="P-loop_NTPase"/>
</dbReference>
<dbReference type="Gene3D" id="3.40.50.300">
    <property type="entry name" value="P-loop containing nucleotide triphosphate hydrolases"/>
    <property type="match status" value="1"/>
</dbReference>
<comment type="caution">
    <text evidence="3">The sequence shown here is derived from an EMBL/GenBank/DDBJ whole genome shotgun (WGS) entry which is preliminary data.</text>
</comment>
<reference evidence="3 4" key="1">
    <citation type="submission" date="2017-12" db="EMBL/GenBank/DDBJ databases">
        <title>Phylogenetic diversity of female urinary microbiome.</title>
        <authorList>
            <person name="Thomas-White K."/>
            <person name="Wolfe A.J."/>
        </authorList>
    </citation>
    <scope>NUCLEOTIDE SEQUENCE [LARGE SCALE GENOMIC DNA]</scope>
    <source>
        <strain evidence="3 4">UMB0682</strain>
    </source>
</reference>
<dbReference type="InterPro" id="IPR034139">
    <property type="entry name" value="TOPRIM_OLD"/>
</dbReference>
<sequence length="541" mass="62170">MRIKELRIENYKIFNTINILFNDNVNIFVGENDSGKTTILEALSMVLTGKINGGSIISRLTPDWFNNEIRTQYINDVKNSGEPQPPLISIEAYFDGLTEKDEKIKNYRGANNSRREDHIGVKLEIKFNEEYSATYKQLLLEKKVEDIPIELYKVDFRTFAASDYYINTTAKKVAYIDATKKDYGVVLNKFVASSINEYLSEEERTNLRLAYRSNRHNFTDSDAVKNLNTKLQTKHHFRDKRITLNLRENDIDGWKNEMSLSLDSIPLDNAGFGTQNMIKTEMFMQQNLDVDILIIEEPENNLSYTNMSILIYRLSENTDKQIFISTHSSFVANKMGLQNIHLMGNGDTKPFKKLSKDTYNYFIKLPGFNTLRVLLANKIILVEGPADELIIQRAYIDNYGKLPIEDGIDVMSVGGVAFKRYCELAKLINKNIVIVTDNDGNPSSVRENYSVFADIADLCIEDDKNLNTLEPTVLNANKDNFEAFRDIIYHKTDIKTIDYGALNKFMEKNKAEWSMRVFLSDQKINYPKYILKAIGITGDEQ</sequence>
<dbReference type="Proteomes" id="UP000234905">
    <property type="component" value="Unassembled WGS sequence"/>
</dbReference>
<dbReference type="Pfam" id="PF13175">
    <property type="entry name" value="AAA_15"/>
    <property type="match status" value="1"/>
</dbReference>
<dbReference type="CDD" id="cd01026">
    <property type="entry name" value="TOPRIM_OLD"/>
    <property type="match status" value="1"/>
</dbReference>
<evidence type="ECO:0000259" key="1">
    <source>
        <dbReference type="Pfam" id="PF13175"/>
    </source>
</evidence>
<dbReference type="Pfam" id="PF20469">
    <property type="entry name" value="OLD-like_TOPRIM"/>
    <property type="match status" value="1"/>
</dbReference>
<evidence type="ECO:0000259" key="2">
    <source>
        <dbReference type="Pfam" id="PF20469"/>
    </source>
</evidence>
<dbReference type="GO" id="GO:0004519">
    <property type="term" value="F:endonuclease activity"/>
    <property type="evidence" value="ECO:0007669"/>
    <property type="project" value="UniProtKB-KW"/>
</dbReference>
<dbReference type="InterPro" id="IPR051396">
    <property type="entry name" value="Bact_Antivir_Def_Nuclease"/>
</dbReference>